<dbReference type="InterPro" id="IPR000182">
    <property type="entry name" value="GNAT_dom"/>
</dbReference>
<dbReference type="GeneID" id="27687151"/>
<dbReference type="AlphaFoldDB" id="A0A0L0HK67"/>
<feature type="domain" description="N-acetyltransferase" evidence="1">
    <location>
        <begin position="6"/>
        <end position="173"/>
    </location>
</feature>
<dbReference type="CDD" id="cd04301">
    <property type="entry name" value="NAT_SF"/>
    <property type="match status" value="1"/>
</dbReference>
<dbReference type="GO" id="GO:0016747">
    <property type="term" value="F:acyltransferase activity, transferring groups other than amino-acyl groups"/>
    <property type="evidence" value="ECO:0007669"/>
    <property type="project" value="InterPro"/>
</dbReference>
<evidence type="ECO:0000313" key="2">
    <source>
        <dbReference type="EMBL" id="KND01856.1"/>
    </source>
</evidence>
<protein>
    <recommendedName>
        <fullName evidence="1">N-acetyltransferase domain-containing protein</fullName>
    </recommendedName>
</protein>
<dbReference type="SUPFAM" id="SSF55729">
    <property type="entry name" value="Acyl-CoA N-acyltransferases (Nat)"/>
    <property type="match status" value="1"/>
</dbReference>
<evidence type="ECO:0000259" key="1">
    <source>
        <dbReference type="PROSITE" id="PS51186"/>
    </source>
</evidence>
<evidence type="ECO:0000313" key="3">
    <source>
        <dbReference type="Proteomes" id="UP000053201"/>
    </source>
</evidence>
<reference evidence="2 3" key="1">
    <citation type="submission" date="2009-08" db="EMBL/GenBank/DDBJ databases">
        <title>The Genome Sequence of Spizellomyces punctatus strain DAOM BR117.</title>
        <authorList>
            <consortium name="The Broad Institute Genome Sequencing Platform"/>
            <person name="Russ C."/>
            <person name="Cuomo C."/>
            <person name="Shea T."/>
            <person name="Young S.K."/>
            <person name="Zeng Q."/>
            <person name="Koehrsen M."/>
            <person name="Haas B."/>
            <person name="Borodovsky M."/>
            <person name="Guigo R."/>
            <person name="Alvarado L."/>
            <person name="Berlin A."/>
            <person name="Bochicchio J."/>
            <person name="Borenstein D."/>
            <person name="Chapman S."/>
            <person name="Chen Z."/>
            <person name="Engels R."/>
            <person name="Freedman E."/>
            <person name="Gellesch M."/>
            <person name="Goldberg J."/>
            <person name="Griggs A."/>
            <person name="Gujja S."/>
            <person name="Heiman D."/>
            <person name="Hepburn T."/>
            <person name="Howarth C."/>
            <person name="Jen D."/>
            <person name="Larson L."/>
            <person name="Lewis B."/>
            <person name="Mehta T."/>
            <person name="Park D."/>
            <person name="Pearson M."/>
            <person name="Roberts A."/>
            <person name="Saif S."/>
            <person name="Shenoy N."/>
            <person name="Sisk P."/>
            <person name="Stolte C."/>
            <person name="Sykes S."/>
            <person name="Thomson T."/>
            <person name="Walk T."/>
            <person name="White J."/>
            <person name="Yandava C."/>
            <person name="Burger G."/>
            <person name="Gray M.W."/>
            <person name="Holland P.W.H."/>
            <person name="King N."/>
            <person name="Lang F.B.F."/>
            <person name="Roger A.J."/>
            <person name="Ruiz-Trillo I."/>
            <person name="Lander E."/>
            <person name="Nusbaum C."/>
        </authorList>
    </citation>
    <scope>NUCLEOTIDE SEQUENCE [LARGE SCALE GENOMIC DNA]</scope>
    <source>
        <strain evidence="2 3">DAOM BR117</strain>
    </source>
</reference>
<dbReference type="Gene3D" id="3.40.630.30">
    <property type="match status" value="1"/>
</dbReference>
<dbReference type="Pfam" id="PF13527">
    <property type="entry name" value="Acetyltransf_9"/>
    <property type="match status" value="1"/>
</dbReference>
<dbReference type="VEuPathDB" id="FungiDB:SPPG_03646"/>
<accession>A0A0L0HK67</accession>
<name>A0A0L0HK67_SPIPD</name>
<dbReference type="RefSeq" id="XP_016609895.1">
    <property type="nucleotide sequence ID" value="XM_016751907.1"/>
</dbReference>
<dbReference type="InParanoid" id="A0A0L0HK67"/>
<dbReference type="EMBL" id="KQ257454">
    <property type="protein sequence ID" value="KND01856.1"/>
    <property type="molecule type" value="Genomic_DNA"/>
</dbReference>
<dbReference type="Proteomes" id="UP000053201">
    <property type="component" value="Unassembled WGS sequence"/>
</dbReference>
<organism evidence="2 3">
    <name type="scientific">Spizellomyces punctatus (strain DAOM BR117)</name>
    <dbReference type="NCBI Taxonomy" id="645134"/>
    <lineage>
        <taxon>Eukaryota</taxon>
        <taxon>Fungi</taxon>
        <taxon>Fungi incertae sedis</taxon>
        <taxon>Chytridiomycota</taxon>
        <taxon>Chytridiomycota incertae sedis</taxon>
        <taxon>Chytridiomycetes</taxon>
        <taxon>Spizellomycetales</taxon>
        <taxon>Spizellomycetaceae</taxon>
        <taxon>Spizellomyces</taxon>
    </lineage>
</organism>
<dbReference type="PROSITE" id="PS51186">
    <property type="entry name" value="GNAT"/>
    <property type="match status" value="1"/>
</dbReference>
<keyword evidence="3" id="KW-1185">Reference proteome</keyword>
<dbReference type="eggNOG" id="ENOG502S7Y4">
    <property type="taxonomic scope" value="Eukaryota"/>
</dbReference>
<dbReference type="InterPro" id="IPR016181">
    <property type="entry name" value="Acyl_CoA_acyltransferase"/>
</dbReference>
<sequence length="405" mass="45172">MSEDIYTFRHLQDNEVDAFLNHLVSVFSSRPGGVPKGLFADHFLNDPDRDLEGIRVAVHPGNALKKDEIVGTVRVYRRTLNLGPFGKLSCGAIGDVGTSPAHGGKGIASRLMREAEAYMIDRGISVAVLHTGSAAKLYAKLGWCTCPMRMSTLSFEIGELKIGVEKWMRYARPVNVERRADVSLMRLLHEKFAPVGSFVRSEAYWREWVSADPQDTRRKLVRHVLEASVDGKVVQAYMFLDISTLAVQQLLTSGKAETPVVSTVREFFVGRVEGGTVSTVPREQFVGIFGALLLAGVNTIFDESIIVDSMQLKVTFPAILMPEAAMDAIRDADLYDWLAPQKRVFYEDLGWMWKVLRPFELVSHEETCTITSNEELVQKLKNPISILSINSGPINPYGFLKTDDF</sequence>
<proteinExistence type="predicted"/>
<dbReference type="OrthoDB" id="79507at2759"/>
<gene>
    <name evidence="2" type="ORF">SPPG_03646</name>
</gene>